<evidence type="ECO:0000259" key="2">
    <source>
        <dbReference type="Pfam" id="PF13649"/>
    </source>
</evidence>
<gene>
    <name evidence="3" type="ORF">Pla52n_53830</name>
</gene>
<dbReference type="InterPro" id="IPR041698">
    <property type="entry name" value="Methyltransf_25"/>
</dbReference>
<dbReference type="PANTHER" id="PTHR43861">
    <property type="entry name" value="TRANS-ACONITATE 2-METHYLTRANSFERASE-RELATED"/>
    <property type="match status" value="1"/>
</dbReference>
<reference evidence="3 4" key="1">
    <citation type="submission" date="2019-02" db="EMBL/GenBank/DDBJ databases">
        <title>Deep-cultivation of Planctomycetes and their phenomic and genomic characterization uncovers novel biology.</title>
        <authorList>
            <person name="Wiegand S."/>
            <person name="Jogler M."/>
            <person name="Boedeker C."/>
            <person name="Pinto D."/>
            <person name="Vollmers J."/>
            <person name="Rivas-Marin E."/>
            <person name="Kohn T."/>
            <person name="Peeters S.H."/>
            <person name="Heuer A."/>
            <person name="Rast P."/>
            <person name="Oberbeckmann S."/>
            <person name="Bunk B."/>
            <person name="Jeske O."/>
            <person name="Meyerdierks A."/>
            <person name="Storesund J.E."/>
            <person name="Kallscheuer N."/>
            <person name="Luecker S."/>
            <person name="Lage O.M."/>
            <person name="Pohl T."/>
            <person name="Merkel B.J."/>
            <person name="Hornburger P."/>
            <person name="Mueller R.-W."/>
            <person name="Bruemmer F."/>
            <person name="Labrenz M."/>
            <person name="Spormann A.M."/>
            <person name="Op Den Camp H."/>
            <person name="Overmann J."/>
            <person name="Amann R."/>
            <person name="Jetten M.S.M."/>
            <person name="Mascher T."/>
            <person name="Medema M.H."/>
            <person name="Devos D.P."/>
            <person name="Kaster A.-K."/>
            <person name="Ovreas L."/>
            <person name="Rohde M."/>
            <person name="Galperin M.Y."/>
            <person name="Jogler C."/>
        </authorList>
    </citation>
    <scope>NUCLEOTIDE SEQUENCE [LARGE SCALE GENOMIC DNA]</scope>
    <source>
        <strain evidence="3 4">Pla52n</strain>
    </source>
</reference>
<dbReference type="Pfam" id="PF13649">
    <property type="entry name" value="Methyltransf_25"/>
    <property type="match status" value="1"/>
</dbReference>
<proteinExistence type="predicted"/>
<evidence type="ECO:0000313" key="3">
    <source>
        <dbReference type="EMBL" id="TWT94562.1"/>
    </source>
</evidence>
<dbReference type="Gene3D" id="3.40.50.150">
    <property type="entry name" value="Vaccinia Virus protein VP39"/>
    <property type="match status" value="1"/>
</dbReference>
<keyword evidence="1" id="KW-0808">Transferase</keyword>
<protein>
    <recommendedName>
        <fullName evidence="2">Methyltransferase domain-containing protein</fullName>
    </recommendedName>
</protein>
<dbReference type="CDD" id="cd02440">
    <property type="entry name" value="AdoMet_MTases"/>
    <property type="match status" value="1"/>
</dbReference>
<feature type="domain" description="Methyltransferase" evidence="2">
    <location>
        <begin position="66"/>
        <end position="161"/>
    </location>
</feature>
<dbReference type="InterPro" id="IPR029063">
    <property type="entry name" value="SAM-dependent_MTases_sf"/>
</dbReference>
<evidence type="ECO:0000313" key="4">
    <source>
        <dbReference type="Proteomes" id="UP000320176"/>
    </source>
</evidence>
<dbReference type="Proteomes" id="UP000320176">
    <property type="component" value="Unassembled WGS sequence"/>
</dbReference>
<dbReference type="EMBL" id="SJPN01000007">
    <property type="protein sequence ID" value="TWT94562.1"/>
    <property type="molecule type" value="Genomic_DNA"/>
</dbReference>
<dbReference type="AlphaFoldDB" id="A0A5C6A3T4"/>
<sequence>MFFSDLSQRSTETELMDSRDSDVGQLFNTLGLFPTINRWLTPCHRLINHYILSAMKSDRHRRWTLLDIGAGGGDLARWLSDRCHRLGIHLDVTCLDHDPRVIEFARQKCDSYANIEVRHAKAQSLHGTDEQWDFVFANHFLHHLHDEELSPVLSKIARVTKHRFVLSDIHRTGLTYLAFSSLLPLRWTRSFVYHDGRTSIRRAFTVAECHQMLAAAGMNGSVKVRRYLPGHLAMIGNVAGLGE</sequence>
<accession>A0A5C6A3T4</accession>
<dbReference type="SUPFAM" id="SSF53335">
    <property type="entry name" value="S-adenosyl-L-methionine-dependent methyltransferases"/>
    <property type="match status" value="1"/>
</dbReference>
<dbReference type="GO" id="GO:0016740">
    <property type="term" value="F:transferase activity"/>
    <property type="evidence" value="ECO:0007669"/>
    <property type="project" value="UniProtKB-KW"/>
</dbReference>
<keyword evidence="4" id="KW-1185">Reference proteome</keyword>
<organism evidence="3 4">
    <name type="scientific">Stieleria varia</name>
    <dbReference type="NCBI Taxonomy" id="2528005"/>
    <lineage>
        <taxon>Bacteria</taxon>
        <taxon>Pseudomonadati</taxon>
        <taxon>Planctomycetota</taxon>
        <taxon>Planctomycetia</taxon>
        <taxon>Pirellulales</taxon>
        <taxon>Pirellulaceae</taxon>
        <taxon>Stieleria</taxon>
    </lineage>
</organism>
<name>A0A5C6A3T4_9BACT</name>
<comment type="caution">
    <text evidence="3">The sequence shown here is derived from an EMBL/GenBank/DDBJ whole genome shotgun (WGS) entry which is preliminary data.</text>
</comment>
<evidence type="ECO:0000256" key="1">
    <source>
        <dbReference type="ARBA" id="ARBA00022679"/>
    </source>
</evidence>